<dbReference type="SMART" id="SM00448">
    <property type="entry name" value="REC"/>
    <property type="match status" value="1"/>
</dbReference>
<feature type="domain" description="Histidine kinase" evidence="12">
    <location>
        <begin position="351"/>
        <end position="574"/>
    </location>
</feature>
<accession>G5IM86</accession>
<dbReference type="InterPro" id="IPR005467">
    <property type="entry name" value="His_kinase_dom"/>
</dbReference>
<feature type="transmembrane region" description="Helical" evidence="11">
    <location>
        <begin position="12"/>
        <end position="35"/>
    </location>
</feature>
<keyword evidence="15" id="KW-1185">Reference proteome</keyword>
<dbReference type="SUPFAM" id="SSF47384">
    <property type="entry name" value="Homodimeric domain of signal transducing histidine kinase"/>
    <property type="match status" value="1"/>
</dbReference>
<keyword evidence="7" id="KW-0902">Two-component regulatory system</keyword>
<keyword evidence="5 10" id="KW-0597">Phosphoprotein</keyword>
<feature type="modified residue" description="4-aspartylphosphate" evidence="10">
    <location>
        <position position="778"/>
    </location>
</feature>
<dbReference type="Pfam" id="PF02518">
    <property type="entry name" value="HATPase_c"/>
    <property type="match status" value="1"/>
</dbReference>
<evidence type="ECO:0000313" key="14">
    <source>
        <dbReference type="EMBL" id="EHI57505.1"/>
    </source>
</evidence>
<dbReference type="Pfam" id="PF00512">
    <property type="entry name" value="HisKA"/>
    <property type="match status" value="1"/>
</dbReference>
<dbReference type="SMART" id="SM00387">
    <property type="entry name" value="HATPase_c"/>
    <property type="match status" value="1"/>
</dbReference>
<dbReference type="Gene3D" id="3.30.565.10">
    <property type="entry name" value="Histidine kinase-like ATPase, C-terminal domain"/>
    <property type="match status" value="1"/>
</dbReference>
<dbReference type="HOGENOM" id="CLU_000445_114_21_9"/>
<keyword evidence="6" id="KW-0808">Transferase</keyword>
<dbReference type="PATRIC" id="fig|742737.3.peg.4601"/>
<keyword evidence="11" id="KW-0472">Membrane</keyword>
<dbReference type="InterPro" id="IPR036097">
    <property type="entry name" value="HisK_dim/P_sf"/>
</dbReference>
<evidence type="ECO:0000256" key="6">
    <source>
        <dbReference type="ARBA" id="ARBA00022777"/>
    </source>
</evidence>
<evidence type="ECO:0000256" key="10">
    <source>
        <dbReference type="PROSITE-ProRule" id="PRU00169"/>
    </source>
</evidence>
<dbReference type="AlphaFoldDB" id="G5IM86"/>
<comment type="caution">
    <text evidence="14">The sequence shown here is derived from an EMBL/GenBank/DDBJ whole genome shotgun (WGS) entry which is preliminary data.</text>
</comment>
<dbReference type="PROSITE" id="PS50110">
    <property type="entry name" value="RESPONSE_REGULATORY"/>
    <property type="match status" value="1"/>
</dbReference>
<evidence type="ECO:0000256" key="9">
    <source>
        <dbReference type="ARBA" id="ARBA00074306"/>
    </source>
</evidence>
<evidence type="ECO:0000256" key="8">
    <source>
        <dbReference type="ARBA" id="ARBA00024867"/>
    </source>
</evidence>
<comment type="function">
    <text evidence="8">May play the central regulatory role in sporulation. It may be an element of the effector pathway responsible for the activation of sporulation genes in response to nutritional stress. Spo0A may act in concert with spo0H (a sigma factor) to control the expression of some genes that are critical to the sporulation process.</text>
</comment>
<dbReference type="PROSITE" id="PS50109">
    <property type="entry name" value="HIS_KIN"/>
    <property type="match status" value="1"/>
</dbReference>
<dbReference type="Proteomes" id="UP000005384">
    <property type="component" value="Unassembled WGS sequence"/>
</dbReference>
<keyword evidence="11" id="KW-0812">Transmembrane</keyword>
<evidence type="ECO:0000256" key="7">
    <source>
        <dbReference type="ARBA" id="ARBA00023012"/>
    </source>
</evidence>
<evidence type="ECO:0000256" key="11">
    <source>
        <dbReference type="SAM" id="Phobius"/>
    </source>
</evidence>
<evidence type="ECO:0000256" key="5">
    <source>
        <dbReference type="ARBA" id="ARBA00022553"/>
    </source>
</evidence>
<reference evidence="14 15" key="1">
    <citation type="submission" date="2011-08" db="EMBL/GenBank/DDBJ databases">
        <title>The Genome Sequence of Clostridium hathewayi WAL-18680.</title>
        <authorList>
            <consortium name="The Broad Institute Genome Sequencing Platform"/>
            <person name="Earl A."/>
            <person name="Ward D."/>
            <person name="Feldgarden M."/>
            <person name="Gevers D."/>
            <person name="Finegold S.M."/>
            <person name="Summanen P.H."/>
            <person name="Molitoris D.R."/>
            <person name="Song M."/>
            <person name="Daigneault M."/>
            <person name="Allen-Vercoe E."/>
            <person name="Young S.K."/>
            <person name="Zeng Q."/>
            <person name="Gargeya S."/>
            <person name="Fitzgerald M."/>
            <person name="Haas B."/>
            <person name="Abouelleil A."/>
            <person name="Alvarado L."/>
            <person name="Arachchi H.M."/>
            <person name="Berlin A."/>
            <person name="Brown A."/>
            <person name="Chapman S.B."/>
            <person name="Chen Z."/>
            <person name="Dunbar C."/>
            <person name="Freedman E."/>
            <person name="Gearin G."/>
            <person name="Gellesch M."/>
            <person name="Goldberg J."/>
            <person name="Griggs A."/>
            <person name="Gujja S."/>
            <person name="Heiman D."/>
            <person name="Howarth C."/>
            <person name="Larson L."/>
            <person name="Lui A."/>
            <person name="MacDonald P.J.P."/>
            <person name="Montmayeur A."/>
            <person name="Murphy C."/>
            <person name="Neiman D."/>
            <person name="Pearson M."/>
            <person name="Priest M."/>
            <person name="Roberts A."/>
            <person name="Saif S."/>
            <person name="Shea T."/>
            <person name="Shenoy N."/>
            <person name="Sisk P."/>
            <person name="Stolte C."/>
            <person name="Sykes S."/>
            <person name="Wortman J."/>
            <person name="Nusbaum C."/>
            <person name="Birren B."/>
        </authorList>
    </citation>
    <scope>NUCLEOTIDE SEQUENCE [LARGE SCALE GENOMIC DNA]</scope>
    <source>
        <strain evidence="14 15">WAL-18680</strain>
    </source>
</reference>
<feature type="domain" description="Response regulatory" evidence="13">
    <location>
        <begin position="726"/>
        <end position="847"/>
    </location>
</feature>
<evidence type="ECO:0000259" key="13">
    <source>
        <dbReference type="PROSITE" id="PS50110"/>
    </source>
</evidence>
<dbReference type="CDD" id="cd16922">
    <property type="entry name" value="HATPase_EvgS-ArcB-TorS-like"/>
    <property type="match status" value="1"/>
</dbReference>
<dbReference type="Gene3D" id="3.40.50.2300">
    <property type="match status" value="2"/>
</dbReference>
<feature type="transmembrane region" description="Helical" evidence="11">
    <location>
        <begin position="297"/>
        <end position="320"/>
    </location>
</feature>
<dbReference type="FunFam" id="3.30.565.10:FF:000010">
    <property type="entry name" value="Sensor histidine kinase RcsC"/>
    <property type="match status" value="1"/>
</dbReference>
<dbReference type="CDD" id="cd00082">
    <property type="entry name" value="HisKA"/>
    <property type="match status" value="1"/>
</dbReference>
<evidence type="ECO:0000259" key="12">
    <source>
        <dbReference type="PROSITE" id="PS50109"/>
    </source>
</evidence>
<dbReference type="PRINTS" id="PR00344">
    <property type="entry name" value="BCTRLSENSOR"/>
</dbReference>
<dbReference type="InterPro" id="IPR003594">
    <property type="entry name" value="HATPase_dom"/>
</dbReference>
<organism evidence="14 15">
    <name type="scientific">Hungatella hathewayi WAL-18680</name>
    <dbReference type="NCBI Taxonomy" id="742737"/>
    <lineage>
        <taxon>Bacteria</taxon>
        <taxon>Bacillati</taxon>
        <taxon>Bacillota</taxon>
        <taxon>Clostridia</taxon>
        <taxon>Lachnospirales</taxon>
        <taxon>Lachnospiraceae</taxon>
        <taxon>Hungatella</taxon>
    </lineage>
</organism>
<evidence type="ECO:0000256" key="3">
    <source>
        <dbReference type="ARBA" id="ARBA00012438"/>
    </source>
</evidence>
<dbReference type="Gene3D" id="3.30.450.20">
    <property type="entry name" value="PAS domain"/>
    <property type="match status" value="1"/>
</dbReference>
<dbReference type="InterPro" id="IPR011006">
    <property type="entry name" value="CheY-like_superfamily"/>
</dbReference>
<dbReference type="CDD" id="cd17546">
    <property type="entry name" value="REC_hyHK_CKI1_RcsC-like"/>
    <property type="match status" value="1"/>
</dbReference>
<dbReference type="SUPFAM" id="SSF52172">
    <property type="entry name" value="CheY-like"/>
    <property type="match status" value="2"/>
</dbReference>
<sequence>MNIKQKEQREFITLRFASALILMTAILGVFAFVVYQNEAEKTVTNISSVYLEEMTTQISSHFQTNLDSQFSQIRTIAGAITEADLEQEASLQDFLEQAQEDNGFAHIAMISAKGIAYSPEGTTPVMSKISVLDKLLSGTEELVSVNETIWESNMILLGVPIPPVSFQGEKLTAVIIGIPTAEIGAKLGMESEKETNSYTNIVTRDGDFVIKSTFSNDGLYGSNLFSIYEKQAVFDKGYDMESFHADIQAGKCGMTLLTVGTHHEYLYYVPISGTNWYMVTSMAYETVNDKILYLSRFMVLVGLGIFSVVLLIIILFFLALRRIETRNQELLLVEKERAEAANRAKSDFLSQMSHEIRTPLNGIIGMTEVGRQHIGEPDRISHCFDKIILSSQHLLALINDILDMAKIESGKIELHLEKFDLGQLLQSLTTVFYVQAKHKKIDYEIYLRGELEEFLVGDALRLNQILTNLLSNAMKFTPEKGRVSLMIEELRRDEETIWLRFEVSDTGRGITPENLERVFETFTQENSGIARQYGGTGLGLPITKNFVEMMGGTITVTSEAGSGSIFRVDLPFGRIQEGEEEAFGYHQSVLVVNKDVELETHLANVLKRAGFTVYTVETEGGEPDMIPEKVKGNAPYDLCFLEWGCCDDIKRLAGVIRQESQNEALHIIITGYDQDELDDTASLCGADGTLCQPAFLVDIVQLMKRLEGETQTPVETENSAILRDAKVLVVEDNEINLYIAVELLQHTGAEVSTAKNGQEAVEKFAASPEGYYDLILMDVQMPVMDGYRATNTIRQLSRKDAGSVIIIAMTANSFYEDIRKCMDSGMNAHIAKPFVMEDVISTYTDVLTAEGKEGYDSTKNE</sequence>
<keyword evidence="11" id="KW-1133">Transmembrane helix</keyword>
<dbReference type="EC" id="2.7.13.3" evidence="3"/>
<comment type="catalytic activity">
    <reaction evidence="1">
        <text>ATP + protein L-histidine = ADP + protein N-phospho-L-histidine.</text>
        <dbReference type="EC" id="2.7.13.3"/>
    </reaction>
</comment>
<dbReference type="InterPro" id="IPR004358">
    <property type="entry name" value="Sig_transdc_His_kin-like_C"/>
</dbReference>
<dbReference type="InterPro" id="IPR001789">
    <property type="entry name" value="Sig_transdc_resp-reg_receiver"/>
</dbReference>
<dbReference type="EMBL" id="ADLN01000120">
    <property type="protein sequence ID" value="EHI57505.1"/>
    <property type="molecule type" value="Genomic_DNA"/>
</dbReference>
<proteinExistence type="inferred from homology"/>
<evidence type="ECO:0000256" key="4">
    <source>
        <dbReference type="ARBA" id="ARBA00018672"/>
    </source>
</evidence>
<name>G5IM86_9FIRM</name>
<evidence type="ECO:0000256" key="2">
    <source>
        <dbReference type="ARBA" id="ARBA00006402"/>
    </source>
</evidence>
<dbReference type="PANTHER" id="PTHR45339">
    <property type="entry name" value="HYBRID SIGNAL TRANSDUCTION HISTIDINE KINASE J"/>
    <property type="match status" value="1"/>
</dbReference>
<dbReference type="InterPro" id="IPR036890">
    <property type="entry name" value="HATPase_C_sf"/>
</dbReference>
<dbReference type="Pfam" id="PF00072">
    <property type="entry name" value="Response_reg"/>
    <property type="match status" value="1"/>
</dbReference>
<dbReference type="PANTHER" id="PTHR45339:SF1">
    <property type="entry name" value="HYBRID SIGNAL TRANSDUCTION HISTIDINE KINASE J"/>
    <property type="match status" value="1"/>
</dbReference>
<dbReference type="Gene3D" id="1.10.287.130">
    <property type="match status" value="1"/>
</dbReference>
<dbReference type="RefSeq" id="WP_006782602.1">
    <property type="nucleotide sequence ID" value="NZ_CP040506.1"/>
</dbReference>
<evidence type="ECO:0000313" key="15">
    <source>
        <dbReference type="Proteomes" id="UP000005384"/>
    </source>
</evidence>
<protein>
    <recommendedName>
        <fullName evidence="9">Circadian input-output histidine kinase CikA</fullName>
        <ecNumber evidence="3">2.7.13.3</ecNumber>
    </recommendedName>
    <alternativeName>
        <fullName evidence="4">Stage 0 sporulation protein A homolog</fullName>
    </alternativeName>
</protein>
<comment type="similarity">
    <text evidence="2">In the N-terminal section; belongs to the phytochrome family.</text>
</comment>
<dbReference type="SMART" id="SM00388">
    <property type="entry name" value="HisKA"/>
    <property type="match status" value="1"/>
</dbReference>
<dbReference type="SUPFAM" id="SSF55874">
    <property type="entry name" value="ATPase domain of HSP90 chaperone/DNA topoisomerase II/histidine kinase"/>
    <property type="match status" value="1"/>
</dbReference>
<evidence type="ECO:0000256" key="1">
    <source>
        <dbReference type="ARBA" id="ARBA00000085"/>
    </source>
</evidence>
<dbReference type="InterPro" id="IPR003661">
    <property type="entry name" value="HisK_dim/P_dom"/>
</dbReference>
<keyword evidence="6" id="KW-0418">Kinase</keyword>
<dbReference type="GO" id="GO:0000155">
    <property type="term" value="F:phosphorelay sensor kinase activity"/>
    <property type="evidence" value="ECO:0007669"/>
    <property type="project" value="InterPro"/>
</dbReference>
<gene>
    <name evidence="14" type="ORF">HMPREF9473_04614</name>
</gene>